<organism evidence="1 2">
    <name type="scientific">Mucilaginibacter xinganensis</name>
    <dbReference type="NCBI Taxonomy" id="1234841"/>
    <lineage>
        <taxon>Bacteria</taxon>
        <taxon>Pseudomonadati</taxon>
        <taxon>Bacteroidota</taxon>
        <taxon>Sphingobacteriia</taxon>
        <taxon>Sphingobacteriales</taxon>
        <taxon>Sphingobacteriaceae</taxon>
        <taxon>Mucilaginibacter</taxon>
    </lineage>
</organism>
<reference evidence="1 2" key="1">
    <citation type="submission" date="2017-08" db="EMBL/GenBank/DDBJ databases">
        <title>Complete genome sequence of Mucilaginibacter sp. strain BJC16-A31.</title>
        <authorList>
            <consortium name="Henan University of Science and Technology"/>
            <person name="You X."/>
        </authorList>
    </citation>
    <scope>NUCLEOTIDE SEQUENCE [LARGE SCALE GENOMIC DNA]</scope>
    <source>
        <strain evidence="1 2">BJC16-A31</strain>
    </source>
</reference>
<sequence>MRTRLLSLKTVNGKSVLCYDLTLKIMKETIKEIEFEIDGRSYTVEKRSWLNTCKVWDNGKTFFIVCSKKMNAGYAKNVLLKYSIELVDKRLDNLSQFKSRLIAELA</sequence>
<dbReference type="RefSeq" id="WP_157740792.1">
    <property type="nucleotide sequence ID" value="NZ_CP022743.1"/>
</dbReference>
<evidence type="ECO:0000313" key="2">
    <source>
        <dbReference type="Proteomes" id="UP000215002"/>
    </source>
</evidence>
<accession>A0A223NX10</accession>
<proteinExistence type="predicted"/>
<dbReference type="AlphaFoldDB" id="A0A223NX10"/>
<keyword evidence="2" id="KW-1185">Reference proteome</keyword>
<name>A0A223NX10_9SPHI</name>
<dbReference type="EMBL" id="CP022743">
    <property type="protein sequence ID" value="ASU34395.1"/>
    <property type="molecule type" value="Genomic_DNA"/>
</dbReference>
<protein>
    <submittedName>
        <fullName evidence="1">Uncharacterized protein</fullName>
    </submittedName>
</protein>
<evidence type="ECO:0000313" key="1">
    <source>
        <dbReference type="EMBL" id="ASU34395.1"/>
    </source>
</evidence>
<gene>
    <name evidence="1" type="ORF">MuYL_2508</name>
</gene>
<dbReference type="Proteomes" id="UP000215002">
    <property type="component" value="Chromosome"/>
</dbReference>
<dbReference type="KEGG" id="muc:MuYL_2508"/>